<proteinExistence type="inferred from homology"/>
<protein>
    <submittedName>
        <fullName evidence="4">Hyoothetical protein</fullName>
    </submittedName>
</protein>
<dbReference type="Proteomes" id="UP000240760">
    <property type="component" value="Unassembled WGS sequence"/>
</dbReference>
<dbReference type="OrthoDB" id="411785at2759"/>
<dbReference type="SUPFAM" id="SSF53335">
    <property type="entry name" value="S-adenosyl-L-methionine-dependent methyltransferases"/>
    <property type="match status" value="1"/>
</dbReference>
<evidence type="ECO:0000313" key="4">
    <source>
        <dbReference type="EMBL" id="PTB79137.1"/>
    </source>
</evidence>
<dbReference type="PANTHER" id="PTHR12176">
    <property type="entry name" value="SAM-DEPENDENT METHYLTRANSFERASE SUPERFAMILY PROTEIN"/>
    <property type="match status" value="1"/>
</dbReference>
<dbReference type="EMBL" id="KZ679128">
    <property type="protein sequence ID" value="PTB79137.1"/>
    <property type="molecule type" value="Genomic_DNA"/>
</dbReference>
<dbReference type="InterPro" id="IPR029063">
    <property type="entry name" value="SAM-dependent_MTases_sf"/>
</dbReference>
<evidence type="ECO:0000256" key="3">
    <source>
        <dbReference type="ARBA" id="ARBA00022679"/>
    </source>
</evidence>
<dbReference type="AlphaFoldDB" id="A0A2T4CC45"/>
<keyword evidence="5" id="KW-1185">Reference proteome</keyword>
<evidence type="ECO:0000313" key="5">
    <source>
        <dbReference type="Proteomes" id="UP000240760"/>
    </source>
</evidence>
<name>A0A2T4CC45_TRILO</name>
<evidence type="ECO:0000256" key="1">
    <source>
        <dbReference type="ARBA" id="ARBA00008361"/>
    </source>
</evidence>
<dbReference type="InterPro" id="IPR051419">
    <property type="entry name" value="Lys/N-term_MeTrsfase_sf"/>
</dbReference>
<dbReference type="GO" id="GO:0008168">
    <property type="term" value="F:methyltransferase activity"/>
    <property type="evidence" value="ECO:0007669"/>
    <property type="project" value="UniProtKB-KW"/>
</dbReference>
<keyword evidence="2" id="KW-0489">Methyltransferase</keyword>
<comment type="similarity">
    <text evidence="1">Belongs to the methyltransferase superfamily.</text>
</comment>
<dbReference type="CDD" id="cd02440">
    <property type="entry name" value="AdoMet_MTases"/>
    <property type="match status" value="1"/>
</dbReference>
<gene>
    <name evidence="4" type="ORF">M440DRAFT_1326055</name>
</gene>
<dbReference type="Pfam" id="PF13489">
    <property type="entry name" value="Methyltransf_23"/>
    <property type="match status" value="1"/>
</dbReference>
<dbReference type="GO" id="GO:0032259">
    <property type="term" value="P:methylation"/>
    <property type="evidence" value="ECO:0007669"/>
    <property type="project" value="UniProtKB-KW"/>
</dbReference>
<sequence>MPADFDQQAYWHNRFSTESSFEWLLSSTDFIAIIKPLLSNLDRTSTRILNIGCGTSELHNHFRRLGFFDVTNVDYEPLALERGQQLERQAFGDVRLKYAVADATKSLIHIPSSSQGSSSETHDRKFNLVVDKSTVDAISCGGEEQVRRMAHCVRECLADDAVWVSLSYSAARFDLEGLPFDVEVLDKVLTAKKDVRDPDIYHWCYLLRPRALKIG</sequence>
<accession>A0A2T4CC45</accession>
<reference evidence="4 5" key="1">
    <citation type="submission" date="2016-07" db="EMBL/GenBank/DDBJ databases">
        <title>Multiple horizontal gene transfer events from other fungi enriched the ability of initially mycotrophic Trichoderma (Ascomycota) to feed on dead plant biomass.</title>
        <authorList>
            <consortium name="DOE Joint Genome Institute"/>
            <person name="Aerts A."/>
            <person name="Atanasova L."/>
            <person name="Chenthamara K."/>
            <person name="Zhang J."/>
            <person name="Grujic M."/>
            <person name="Henrissat B."/>
            <person name="Kuo A."/>
            <person name="Salamov A."/>
            <person name="Lipzen A."/>
            <person name="Labutti K."/>
            <person name="Barry K."/>
            <person name="Miao Y."/>
            <person name="Rahimi M.J."/>
            <person name="Shen Q."/>
            <person name="Grigoriev I.V."/>
            <person name="Kubicek C.P."/>
            <person name="Druzhinina I.S."/>
        </authorList>
    </citation>
    <scope>NUCLEOTIDE SEQUENCE [LARGE SCALE GENOMIC DNA]</scope>
    <source>
        <strain evidence="4 5">ATCC 18648</strain>
    </source>
</reference>
<dbReference type="Gene3D" id="3.40.50.150">
    <property type="entry name" value="Vaccinia Virus protein VP39"/>
    <property type="match status" value="1"/>
</dbReference>
<organism evidence="4 5">
    <name type="scientific">Trichoderma longibrachiatum ATCC 18648</name>
    <dbReference type="NCBI Taxonomy" id="983965"/>
    <lineage>
        <taxon>Eukaryota</taxon>
        <taxon>Fungi</taxon>
        <taxon>Dikarya</taxon>
        <taxon>Ascomycota</taxon>
        <taxon>Pezizomycotina</taxon>
        <taxon>Sordariomycetes</taxon>
        <taxon>Hypocreomycetidae</taxon>
        <taxon>Hypocreales</taxon>
        <taxon>Hypocreaceae</taxon>
        <taxon>Trichoderma</taxon>
    </lineage>
</organism>
<evidence type="ECO:0000256" key="2">
    <source>
        <dbReference type="ARBA" id="ARBA00022603"/>
    </source>
</evidence>
<keyword evidence="3" id="KW-0808">Transferase</keyword>